<dbReference type="EMBL" id="KV429118">
    <property type="protein sequence ID" value="KZT64815.1"/>
    <property type="molecule type" value="Genomic_DNA"/>
</dbReference>
<accession>A0A165LT09</accession>
<gene>
    <name evidence="2" type="ORF">DAEQUDRAFT_814735</name>
</gene>
<feature type="compositionally biased region" description="Acidic residues" evidence="1">
    <location>
        <begin position="167"/>
        <end position="193"/>
    </location>
</feature>
<feature type="compositionally biased region" description="Polar residues" evidence="1">
    <location>
        <begin position="391"/>
        <end position="402"/>
    </location>
</feature>
<organism evidence="2 3">
    <name type="scientific">Daedalea quercina L-15889</name>
    <dbReference type="NCBI Taxonomy" id="1314783"/>
    <lineage>
        <taxon>Eukaryota</taxon>
        <taxon>Fungi</taxon>
        <taxon>Dikarya</taxon>
        <taxon>Basidiomycota</taxon>
        <taxon>Agaricomycotina</taxon>
        <taxon>Agaricomycetes</taxon>
        <taxon>Polyporales</taxon>
        <taxon>Fomitopsis</taxon>
    </lineage>
</organism>
<evidence type="ECO:0008006" key="4">
    <source>
        <dbReference type="Google" id="ProtNLM"/>
    </source>
</evidence>
<feature type="region of interest" description="Disordered" evidence="1">
    <location>
        <begin position="1"/>
        <end position="24"/>
    </location>
</feature>
<dbReference type="PANTHER" id="PTHR43721">
    <property type="entry name" value="ELONGATION FACTOR TU-RELATED"/>
    <property type="match status" value="1"/>
</dbReference>
<dbReference type="InterPro" id="IPR050055">
    <property type="entry name" value="EF-Tu_GTPase"/>
</dbReference>
<evidence type="ECO:0000313" key="2">
    <source>
        <dbReference type="EMBL" id="KZT64815.1"/>
    </source>
</evidence>
<evidence type="ECO:0000313" key="3">
    <source>
        <dbReference type="Proteomes" id="UP000076727"/>
    </source>
</evidence>
<dbReference type="PANTHER" id="PTHR43721:SF9">
    <property type="entry name" value="GTP-BINDING PROTEIN 1"/>
    <property type="match status" value="1"/>
</dbReference>
<proteinExistence type="predicted"/>
<protein>
    <recommendedName>
        <fullName evidence="4">GTP binding protein 2</fullName>
    </recommendedName>
</protein>
<dbReference type="OrthoDB" id="248233at2759"/>
<name>A0A165LT09_9APHY</name>
<dbReference type="GO" id="GO:0003746">
    <property type="term" value="F:translation elongation factor activity"/>
    <property type="evidence" value="ECO:0007669"/>
    <property type="project" value="TreeGrafter"/>
</dbReference>
<dbReference type="Proteomes" id="UP000076727">
    <property type="component" value="Unassembled WGS sequence"/>
</dbReference>
<feature type="compositionally biased region" description="Pro residues" evidence="1">
    <location>
        <begin position="12"/>
        <end position="24"/>
    </location>
</feature>
<feature type="compositionally biased region" description="Low complexity" evidence="1">
    <location>
        <begin position="339"/>
        <end position="351"/>
    </location>
</feature>
<sequence>MFGERPSGSPRVPSPWDPFLPSPPSGCSAESLKHITDGVPKLVPEVEEGNIEYKLKLTHISPARFARLVTQLKWRLLEGSGQAYYELGVADSGALIGLSRADLEASLETLDRMAGEIGASVIVVKEIDVPPAMYALAEEASRYIDPKTGEWAGRMHARRRRGPYMGIDDDAATTETTETETELETTDVDDDDTGTSPFTPADSGSLHTSPLLGLPLPTSFAHRLTTHPNRPSAQSSPYIAPFDDDLAMFSMEPEPPHLDIDTIEDATPILAASPPSFVVDLEIASVYKPRPLKRPASLAAHGGPMALHGRAGRRAKYEKKEASKEKKVHPWQTGGMVPAARKGSAAEARAGPDARTIIPNREETKAALRRQARERKRDEKRQILLTASGLTPSLDLNDTSAPASPLVKKDDSPVLLGHSVTKVDEASTTGSQLVAVDTVTGDLVSGLVSLHVSVDQRKPANDDTSIAVPATSAENSNPTNELPVVPPTATALHTGEPRLIVEALVVRKQSLEETFVDFGNFQLV</sequence>
<evidence type="ECO:0000256" key="1">
    <source>
        <dbReference type="SAM" id="MobiDB-lite"/>
    </source>
</evidence>
<reference evidence="2 3" key="1">
    <citation type="journal article" date="2016" name="Mol. Biol. Evol.">
        <title>Comparative Genomics of Early-Diverging Mushroom-Forming Fungi Provides Insights into the Origins of Lignocellulose Decay Capabilities.</title>
        <authorList>
            <person name="Nagy L.G."/>
            <person name="Riley R."/>
            <person name="Tritt A."/>
            <person name="Adam C."/>
            <person name="Daum C."/>
            <person name="Floudas D."/>
            <person name="Sun H."/>
            <person name="Yadav J.S."/>
            <person name="Pangilinan J."/>
            <person name="Larsson K.H."/>
            <person name="Matsuura K."/>
            <person name="Barry K."/>
            <person name="Labutti K."/>
            <person name="Kuo R."/>
            <person name="Ohm R.A."/>
            <person name="Bhattacharya S.S."/>
            <person name="Shirouzu T."/>
            <person name="Yoshinaga Y."/>
            <person name="Martin F.M."/>
            <person name="Grigoriev I.V."/>
            <person name="Hibbett D.S."/>
        </authorList>
    </citation>
    <scope>NUCLEOTIDE SEQUENCE [LARGE SCALE GENOMIC DNA]</scope>
    <source>
        <strain evidence="2 3">L-15889</strain>
    </source>
</reference>
<keyword evidence="3" id="KW-1185">Reference proteome</keyword>
<dbReference type="STRING" id="1314783.A0A165LT09"/>
<feature type="region of interest" description="Disordered" evidence="1">
    <location>
        <begin position="294"/>
        <end position="356"/>
    </location>
</feature>
<feature type="region of interest" description="Disordered" evidence="1">
    <location>
        <begin position="391"/>
        <end position="411"/>
    </location>
</feature>
<feature type="region of interest" description="Disordered" evidence="1">
    <location>
        <begin position="164"/>
        <end position="207"/>
    </location>
</feature>
<dbReference type="AlphaFoldDB" id="A0A165LT09"/>